<feature type="domain" description="Gamma-glutamylcyclotransferase AIG2-like" evidence="3">
    <location>
        <begin position="11"/>
        <end position="112"/>
    </location>
</feature>
<accession>B9TKI6</accession>
<comment type="function">
    <text evidence="1">Putative gamma-glutamylcyclotransferase.</text>
</comment>
<protein>
    <recommendedName>
        <fullName evidence="3">Gamma-glutamylcyclotransferase AIG2-like domain-containing protein</fullName>
    </recommendedName>
</protein>
<dbReference type="SUPFAM" id="SSF110857">
    <property type="entry name" value="Gamma-glutamyl cyclotransferase-like"/>
    <property type="match status" value="1"/>
</dbReference>
<organism evidence="4 5">
    <name type="scientific">Ricinus communis</name>
    <name type="common">Castor bean</name>
    <dbReference type="NCBI Taxonomy" id="3988"/>
    <lineage>
        <taxon>Eukaryota</taxon>
        <taxon>Viridiplantae</taxon>
        <taxon>Streptophyta</taxon>
        <taxon>Embryophyta</taxon>
        <taxon>Tracheophyta</taxon>
        <taxon>Spermatophyta</taxon>
        <taxon>Magnoliopsida</taxon>
        <taxon>eudicotyledons</taxon>
        <taxon>Gunneridae</taxon>
        <taxon>Pentapetalae</taxon>
        <taxon>rosids</taxon>
        <taxon>fabids</taxon>
        <taxon>Malpighiales</taxon>
        <taxon>Euphorbiaceae</taxon>
        <taxon>Acalyphoideae</taxon>
        <taxon>Acalypheae</taxon>
        <taxon>Ricinus</taxon>
    </lineage>
</organism>
<dbReference type="CDD" id="cd06661">
    <property type="entry name" value="GGCT_like"/>
    <property type="match status" value="1"/>
</dbReference>
<dbReference type="Proteomes" id="UP000008311">
    <property type="component" value="Unassembled WGS sequence"/>
</dbReference>
<dbReference type="Pfam" id="PF06094">
    <property type="entry name" value="GGACT"/>
    <property type="match status" value="1"/>
</dbReference>
<dbReference type="InterPro" id="IPR013024">
    <property type="entry name" value="GGCT-like"/>
</dbReference>
<reference evidence="5" key="1">
    <citation type="journal article" date="2010" name="Nat. Biotechnol.">
        <title>Draft genome sequence of the oilseed species Ricinus communis.</title>
        <authorList>
            <person name="Chan A.P."/>
            <person name="Crabtree J."/>
            <person name="Zhao Q."/>
            <person name="Lorenzi H."/>
            <person name="Orvis J."/>
            <person name="Puiu D."/>
            <person name="Melake-Berhan A."/>
            <person name="Jones K.M."/>
            <person name="Redman J."/>
            <person name="Chen G."/>
            <person name="Cahoon E.B."/>
            <person name="Gedil M."/>
            <person name="Stanke M."/>
            <person name="Haas B.J."/>
            <person name="Wortman J.R."/>
            <person name="Fraser-Liggett C.M."/>
            <person name="Ravel J."/>
            <person name="Rabinowicz P.D."/>
        </authorList>
    </citation>
    <scope>NUCLEOTIDE SEQUENCE [LARGE SCALE GENOMIC DNA]</scope>
    <source>
        <strain evidence="5">cv. Hale</strain>
    </source>
</reference>
<dbReference type="Gene3D" id="3.10.490.10">
    <property type="entry name" value="Gamma-glutamyl cyclotransferase-like"/>
    <property type="match status" value="1"/>
</dbReference>
<dbReference type="InParanoid" id="B9TKI6"/>
<keyword evidence="2" id="KW-0012">Acyltransferase</keyword>
<evidence type="ECO:0000256" key="1">
    <source>
        <dbReference type="ARBA" id="ARBA00002782"/>
    </source>
</evidence>
<dbReference type="InterPro" id="IPR036568">
    <property type="entry name" value="GGCT-like_sf"/>
</dbReference>
<keyword evidence="5" id="KW-1185">Reference proteome</keyword>
<dbReference type="EMBL" id="EQ985358">
    <property type="protein sequence ID" value="EEF23627.1"/>
    <property type="molecule type" value="Genomic_DNA"/>
</dbReference>
<proteinExistence type="predicted"/>
<dbReference type="GO" id="GO:0016746">
    <property type="term" value="F:acyltransferase activity"/>
    <property type="evidence" value="ECO:0007669"/>
    <property type="project" value="UniProtKB-KW"/>
</dbReference>
<gene>
    <name evidence="4" type="ORF">RCOM_1831870</name>
</gene>
<name>B9TKI6_RICCO</name>
<evidence type="ECO:0000256" key="2">
    <source>
        <dbReference type="ARBA" id="ARBA00023315"/>
    </source>
</evidence>
<evidence type="ECO:0000313" key="5">
    <source>
        <dbReference type="Proteomes" id="UP000008311"/>
    </source>
</evidence>
<evidence type="ECO:0000259" key="3">
    <source>
        <dbReference type="Pfam" id="PF06094"/>
    </source>
</evidence>
<sequence length="118" mass="13618">MAAYLIAHAEFVTGGWFQGQMYQISYYPGVIASDCVDDRVYGEVYRLHDAQSTLAVLDDYEECSAQHTQPAEYQRVQTQILAVDGLALEQVWIYLYQWPLDNNRLIESGDFMQQEQLI</sequence>
<keyword evidence="2" id="KW-0808">Transferase</keyword>
<evidence type="ECO:0000313" key="4">
    <source>
        <dbReference type="EMBL" id="EEF23627.1"/>
    </source>
</evidence>
<dbReference type="AlphaFoldDB" id="B9TKI6"/>
<dbReference type="InterPro" id="IPR009288">
    <property type="entry name" value="AIG2-like_dom"/>
</dbReference>